<feature type="domain" description="PKD/Chitinase" evidence="1">
    <location>
        <begin position="130"/>
        <end position="221"/>
    </location>
</feature>
<dbReference type="Gene3D" id="2.60.40.10">
    <property type="entry name" value="Immunoglobulins"/>
    <property type="match status" value="4"/>
</dbReference>
<dbReference type="RefSeq" id="WP_369455984.1">
    <property type="nucleotide sequence ID" value="NZ_JBGCUO010000001.1"/>
</dbReference>
<keyword evidence="3" id="KW-1185">Reference proteome</keyword>
<dbReference type="InterPro" id="IPR035986">
    <property type="entry name" value="PKD_dom_sf"/>
</dbReference>
<dbReference type="InterPro" id="IPR013783">
    <property type="entry name" value="Ig-like_fold"/>
</dbReference>
<protein>
    <submittedName>
        <fullName evidence="2">PKD domain-containing protein</fullName>
    </submittedName>
</protein>
<evidence type="ECO:0000313" key="3">
    <source>
        <dbReference type="Proteomes" id="UP001562065"/>
    </source>
</evidence>
<name>A0ABV4AJD1_9GAMM</name>
<accession>A0ABV4AJD1</accession>
<dbReference type="EMBL" id="JBGCUO010000001">
    <property type="protein sequence ID" value="MEY1662755.1"/>
    <property type="molecule type" value="Genomic_DNA"/>
</dbReference>
<evidence type="ECO:0000259" key="1">
    <source>
        <dbReference type="SMART" id="SM00089"/>
    </source>
</evidence>
<feature type="domain" description="PKD/Chitinase" evidence="1">
    <location>
        <begin position="443"/>
        <end position="534"/>
    </location>
</feature>
<dbReference type="InterPro" id="IPR022409">
    <property type="entry name" value="PKD/Chitinase_dom"/>
</dbReference>
<evidence type="ECO:0000313" key="2">
    <source>
        <dbReference type="EMBL" id="MEY1662755.1"/>
    </source>
</evidence>
<dbReference type="CDD" id="cd00146">
    <property type="entry name" value="PKD"/>
    <property type="match status" value="1"/>
</dbReference>
<dbReference type="Pfam" id="PF22352">
    <property type="entry name" value="K319L-like_PKD"/>
    <property type="match status" value="1"/>
</dbReference>
<feature type="domain" description="PKD/Chitinase" evidence="1">
    <location>
        <begin position="228"/>
        <end position="327"/>
    </location>
</feature>
<dbReference type="InterPro" id="IPR029865">
    <property type="entry name" value="KIAA0319-like"/>
</dbReference>
<dbReference type="PANTHER" id="PTHR46182:SF2">
    <property type="entry name" value="FI19480P1"/>
    <property type="match status" value="1"/>
</dbReference>
<dbReference type="SMART" id="SM00089">
    <property type="entry name" value="PKD"/>
    <property type="match status" value="3"/>
</dbReference>
<dbReference type="SUPFAM" id="SSF49299">
    <property type="entry name" value="PKD domain"/>
    <property type="match status" value="3"/>
</dbReference>
<sequence>MKLTSWQWGALCLTLALSGCGSGGGGSGGGGVPAPVAKVDISPDRLPVGDIAVLDGRASDSPNGTLTRFSWQVSKAPAESRALPQPADDALSEFVPDRPGEYQLCLEVEDDKRTSTPACSTLVATNIDPVAVISSHAVAVLGQFVQLDGTGSLPPEDGDPQLLVYQWDIVGKPDGSQAALDDAHNSMPRFRADLEGVYQVQLTVFHQQRVSHSVTQDISVSAINTPPVAVAGPKIVDQVLGQRVTLDGGGSHDPDGDPLQYRWGFGYQQTIPGGGRPTGSTAELVDWDTATPSFVPDVVGEYVIWLQVFDGQALSGLSFVNVVVDQLAPDHVNQPPVAVITPPWSKTFELELGEQLTVTTAYSFDPETGPIQAGHVELTLIKHPPAFDPVNDVTQHPNWNTYNLRVAGEYRFRLRVSDGELWSAPVEQSYVVRTGANRAPQAVAKVSGPSATVGVGDLITLDAEGSYDPDGNRMTYQWRMLQKPDGSTAELAGVTTALPTFTADQAGPYMVALNVTDSHGESSSREAVVIVFAKTENHAPVARPQYANQHFNARQPFVIYPKAELEISGSWPTISSHNASVRLRSDAYDPDSDQLSYLWSMTDEPAANSLVLAVGSNYDAGVCSMGYTVNPQGPYTTGQQLYDALMAVRDWTCADLNLSPALPGRYGVQLMVTDGIDITGPFNFTFHAVERAQYPSLLLEDMAGTFASPNGDNRVLGEGSTAMRQLTFPVAHKSPGSFPLFDNRISAGDDIVMKTYQLTAFDKDYTITDLAAISGDPASRSHWVAEFDGLEDGQVIKRGTTVTFTLMLRIPADYQRLDIAEEGQRDGALGMAYRFNVAEEPGWSFSYSPYIYLTHDSGR</sequence>
<reference evidence="2 3" key="1">
    <citation type="submission" date="2024-07" db="EMBL/GenBank/DDBJ databases">
        <authorList>
            <person name="Ren Q."/>
        </authorList>
    </citation>
    <scope>NUCLEOTIDE SEQUENCE [LARGE SCALE GENOMIC DNA]</scope>
    <source>
        <strain evidence="2 3">REN37</strain>
    </source>
</reference>
<dbReference type="PROSITE" id="PS51257">
    <property type="entry name" value="PROKAR_LIPOPROTEIN"/>
    <property type="match status" value="1"/>
</dbReference>
<comment type="caution">
    <text evidence="2">The sequence shown here is derived from an EMBL/GenBank/DDBJ whole genome shotgun (WGS) entry which is preliminary data.</text>
</comment>
<dbReference type="PANTHER" id="PTHR46182">
    <property type="entry name" value="FI19480P1"/>
    <property type="match status" value="1"/>
</dbReference>
<dbReference type="Proteomes" id="UP001562065">
    <property type="component" value="Unassembled WGS sequence"/>
</dbReference>
<gene>
    <name evidence="2" type="ORF">AB5I84_11395</name>
</gene>
<proteinExistence type="predicted"/>
<organism evidence="2 3">
    <name type="scientific">Isoalcanivorax beigongshangi</name>
    <dbReference type="NCBI Taxonomy" id="3238810"/>
    <lineage>
        <taxon>Bacteria</taxon>
        <taxon>Pseudomonadati</taxon>
        <taxon>Pseudomonadota</taxon>
        <taxon>Gammaproteobacteria</taxon>
        <taxon>Oceanospirillales</taxon>
        <taxon>Alcanivoracaceae</taxon>
        <taxon>Isoalcanivorax</taxon>
    </lineage>
</organism>